<evidence type="ECO:0000259" key="2">
    <source>
        <dbReference type="Pfam" id="PF05662"/>
    </source>
</evidence>
<protein>
    <recommendedName>
        <fullName evidence="2">Trimeric autotransporter adhesin YadA-like stalk domain-containing protein</fullName>
    </recommendedName>
</protein>
<feature type="chain" id="PRO_5045286078" description="Trimeric autotransporter adhesin YadA-like stalk domain-containing protein" evidence="1">
    <location>
        <begin position="24"/>
        <end position="198"/>
    </location>
</feature>
<feature type="signal peptide" evidence="1">
    <location>
        <begin position="1"/>
        <end position="23"/>
    </location>
</feature>
<dbReference type="SUPFAM" id="SSF101967">
    <property type="entry name" value="Adhesin YadA, collagen-binding domain"/>
    <property type="match status" value="1"/>
</dbReference>
<dbReference type="Pfam" id="PF05662">
    <property type="entry name" value="YadA_stalk"/>
    <property type="match status" value="1"/>
</dbReference>
<dbReference type="InterPro" id="IPR008635">
    <property type="entry name" value="Coiled_stalk_dom"/>
</dbReference>
<name>A0ABS7YPX7_9VIBR</name>
<comment type="caution">
    <text evidence="3">The sequence shown here is derived from an EMBL/GenBank/DDBJ whole genome shotgun (WGS) entry which is preliminary data.</text>
</comment>
<dbReference type="RefSeq" id="WP_162266533.1">
    <property type="nucleotide sequence ID" value="NZ_AP014635.1"/>
</dbReference>
<sequence length="198" mass="21011">MKLTIKKALISFIFLNFSTVAHADTVITDDLIVPGSLCAGPSCEVDEVFDYDTLKLKSDAPQIVFDDTSSTSSFPNVDWQVGVQGSSSDDPGAFFIENSTAGQYVLQISSDGDVALGGGSEVVDGAISFGSSGYERRISYVADGVDATDAVTLGQFQSYVATLNLDSETSTVQKQVAALQKRINDLTSRVEALAENLE</sequence>
<proteinExistence type="predicted"/>
<reference evidence="4" key="1">
    <citation type="submission" date="2023-07" db="EMBL/GenBank/DDBJ databases">
        <title>Molecular identification of indigenous halophilic bacteria isolated from red sea cost, biodegradation of synthetic dyes and assessment of degraded metabolite toxicity.</title>
        <authorList>
            <person name="Chaieb K."/>
            <person name="Altayb H.N."/>
        </authorList>
    </citation>
    <scope>NUCLEOTIDE SEQUENCE [LARGE SCALE GENOMIC DNA]</scope>
    <source>
        <strain evidence="4">K20</strain>
    </source>
</reference>
<accession>A0ABS7YPX7</accession>
<keyword evidence="1" id="KW-0732">Signal</keyword>
<evidence type="ECO:0000256" key="1">
    <source>
        <dbReference type="SAM" id="SignalP"/>
    </source>
</evidence>
<dbReference type="Gene3D" id="2.150.10.10">
    <property type="entry name" value="Serralysin-like metalloprotease, C-terminal"/>
    <property type="match status" value="1"/>
</dbReference>
<dbReference type="EMBL" id="JAIWIU010000117">
    <property type="protein sequence ID" value="MCA2017723.1"/>
    <property type="molecule type" value="Genomic_DNA"/>
</dbReference>
<gene>
    <name evidence="3" type="ORF">LDJ79_16485</name>
</gene>
<organism evidence="3 4">
    <name type="scientific">Vibrio tritonius</name>
    <dbReference type="NCBI Taxonomy" id="1435069"/>
    <lineage>
        <taxon>Bacteria</taxon>
        <taxon>Pseudomonadati</taxon>
        <taxon>Pseudomonadota</taxon>
        <taxon>Gammaproteobacteria</taxon>
        <taxon>Vibrionales</taxon>
        <taxon>Vibrionaceae</taxon>
        <taxon>Vibrio</taxon>
    </lineage>
</organism>
<evidence type="ECO:0000313" key="3">
    <source>
        <dbReference type="EMBL" id="MCA2017723.1"/>
    </source>
</evidence>
<keyword evidence="4" id="KW-1185">Reference proteome</keyword>
<feature type="domain" description="Trimeric autotransporter adhesin YadA-like stalk" evidence="2">
    <location>
        <begin position="137"/>
        <end position="166"/>
    </location>
</feature>
<dbReference type="Proteomes" id="UP001199044">
    <property type="component" value="Unassembled WGS sequence"/>
</dbReference>
<dbReference type="InterPro" id="IPR011049">
    <property type="entry name" value="Serralysin-like_metalloprot_C"/>
</dbReference>
<evidence type="ECO:0000313" key="4">
    <source>
        <dbReference type="Proteomes" id="UP001199044"/>
    </source>
</evidence>